<proteinExistence type="predicted"/>
<name>A0A7R9M8S0_9ACAR</name>
<dbReference type="InterPro" id="IPR036034">
    <property type="entry name" value="PDZ_sf"/>
</dbReference>
<dbReference type="EMBL" id="OC923026">
    <property type="protein sequence ID" value="CAD7654583.1"/>
    <property type="molecule type" value="Genomic_DNA"/>
</dbReference>
<evidence type="ECO:0000256" key="1">
    <source>
        <dbReference type="ARBA" id="ARBA00004370"/>
    </source>
</evidence>
<keyword evidence="2" id="KW-0472">Membrane</keyword>
<dbReference type="GO" id="GO:0097120">
    <property type="term" value="P:receptor localization to synapse"/>
    <property type="evidence" value="ECO:0007669"/>
    <property type="project" value="TreeGrafter"/>
</dbReference>
<evidence type="ECO:0000313" key="5">
    <source>
        <dbReference type="Proteomes" id="UP000728032"/>
    </source>
</evidence>
<dbReference type="GO" id="GO:0016323">
    <property type="term" value="C:basolateral plasma membrane"/>
    <property type="evidence" value="ECO:0007669"/>
    <property type="project" value="TreeGrafter"/>
</dbReference>
<dbReference type="PROSITE" id="PS50106">
    <property type="entry name" value="PDZ"/>
    <property type="match status" value="2"/>
</dbReference>
<dbReference type="SMART" id="SM00228">
    <property type="entry name" value="PDZ"/>
    <property type="match status" value="2"/>
</dbReference>
<dbReference type="GO" id="GO:0019901">
    <property type="term" value="F:protein kinase binding"/>
    <property type="evidence" value="ECO:0007669"/>
    <property type="project" value="TreeGrafter"/>
</dbReference>
<feature type="domain" description="PDZ" evidence="3">
    <location>
        <begin position="154"/>
        <end position="240"/>
    </location>
</feature>
<organism evidence="4">
    <name type="scientific">Oppiella nova</name>
    <dbReference type="NCBI Taxonomy" id="334625"/>
    <lineage>
        <taxon>Eukaryota</taxon>
        <taxon>Metazoa</taxon>
        <taxon>Ecdysozoa</taxon>
        <taxon>Arthropoda</taxon>
        <taxon>Chelicerata</taxon>
        <taxon>Arachnida</taxon>
        <taxon>Acari</taxon>
        <taxon>Acariformes</taxon>
        <taxon>Sarcoptiformes</taxon>
        <taxon>Oribatida</taxon>
        <taxon>Brachypylina</taxon>
        <taxon>Oppioidea</taxon>
        <taxon>Oppiidae</taxon>
        <taxon>Oppiella</taxon>
    </lineage>
</organism>
<keyword evidence="5" id="KW-1185">Reference proteome</keyword>
<gene>
    <name evidence="4" type="ORF">ONB1V03_LOCUS11230</name>
</gene>
<protein>
    <recommendedName>
        <fullName evidence="3">PDZ domain-containing protein</fullName>
    </recommendedName>
</protein>
<accession>A0A7R9M8S0</accession>
<dbReference type="EMBL" id="CAJPVJ010008201">
    <property type="protein sequence ID" value="CAG2171770.1"/>
    <property type="molecule type" value="Genomic_DNA"/>
</dbReference>
<dbReference type="AlphaFoldDB" id="A0A7R9M8S0"/>
<dbReference type="Proteomes" id="UP000728032">
    <property type="component" value="Unassembled WGS sequence"/>
</dbReference>
<comment type="subcellular location">
    <subcellularLocation>
        <location evidence="1">Membrane</location>
    </subcellularLocation>
</comment>
<feature type="domain" description="PDZ" evidence="3">
    <location>
        <begin position="14"/>
        <end position="101"/>
    </location>
</feature>
<dbReference type="Pfam" id="PF00595">
    <property type="entry name" value="PDZ"/>
    <property type="match status" value="2"/>
</dbReference>
<dbReference type="OrthoDB" id="78824at2759"/>
<dbReference type="InterPro" id="IPR050614">
    <property type="entry name" value="Synaptic_Scaffolding_LAP-MAGUK"/>
</dbReference>
<reference evidence="4" key="1">
    <citation type="submission" date="2020-11" db="EMBL/GenBank/DDBJ databases">
        <authorList>
            <person name="Tran Van P."/>
        </authorList>
    </citation>
    <scope>NUCLEOTIDE SEQUENCE</scope>
</reference>
<dbReference type="GO" id="GO:0030054">
    <property type="term" value="C:cell junction"/>
    <property type="evidence" value="ECO:0007669"/>
    <property type="project" value="TreeGrafter"/>
</dbReference>
<dbReference type="SUPFAM" id="SSF50156">
    <property type="entry name" value="PDZ domain-like"/>
    <property type="match status" value="2"/>
</dbReference>
<dbReference type="GO" id="GO:0043113">
    <property type="term" value="P:receptor clustering"/>
    <property type="evidence" value="ECO:0007669"/>
    <property type="project" value="TreeGrafter"/>
</dbReference>
<sequence length="240" mass="26493">MDGLEVDEHWEYEAVNLCLRKAGLGMSIKGGLDSPDQYDDPHIYVSKVFTDGMAYADGRLQLGDVILSVNGFPLIDVMHFEAVDAIISAGTEITLYVKRKRCTIYERIPTPPVPDDTYDEPREYEEVEGIEDQVDNDQSLDGDDNEGHIPGLISVELNKGDKGFGICISGGYDNQHIKGENGIYVTKVVDNGVAHRNGRIVVGDQLMAINDIDLENVSYDEAVAAMRSSPMVSVLIVRRK</sequence>
<evidence type="ECO:0000256" key="2">
    <source>
        <dbReference type="ARBA" id="ARBA00023136"/>
    </source>
</evidence>
<dbReference type="PANTHER" id="PTHR23119">
    <property type="entry name" value="DISCS LARGE"/>
    <property type="match status" value="1"/>
</dbReference>
<dbReference type="InterPro" id="IPR001478">
    <property type="entry name" value="PDZ"/>
</dbReference>
<evidence type="ECO:0000259" key="3">
    <source>
        <dbReference type="PROSITE" id="PS50106"/>
    </source>
</evidence>
<dbReference type="GO" id="GO:0098609">
    <property type="term" value="P:cell-cell adhesion"/>
    <property type="evidence" value="ECO:0007669"/>
    <property type="project" value="TreeGrafter"/>
</dbReference>
<evidence type="ECO:0000313" key="4">
    <source>
        <dbReference type="EMBL" id="CAD7654583.1"/>
    </source>
</evidence>
<dbReference type="GO" id="GO:0045197">
    <property type="term" value="P:establishment or maintenance of epithelial cell apical/basal polarity"/>
    <property type="evidence" value="ECO:0007669"/>
    <property type="project" value="TreeGrafter"/>
</dbReference>
<dbReference type="PANTHER" id="PTHR23119:SF51">
    <property type="entry name" value="DISKS LARGE 1 TUMOR SUPPRESSOR PROTEIN"/>
    <property type="match status" value="1"/>
</dbReference>
<dbReference type="Gene3D" id="2.30.42.10">
    <property type="match status" value="2"/>
</dbReference>